<dbReference type="Proteomes" id="UP000008144">
    <property type="component" value="Unassembled WGS sequence"/>
</dbReference>
<dbReference type="GeneTree" id="ENSGT00390000008216"/>
<proteinExistence type="predicted"/>
<dbReference type="InParanoid" id="F6YSY4"/>
<reference evidence="2" key="3">
    <citation type="submission" date="2025-09" db="UniProtKB">
        <authorList>
            <consortium name="Ensembl"/>
        </authorList>
    </citation>
    <scope>IDENTIFICATION</scope>
</reference>
<keyword evidence="3" id="KW-1185">Reference proteome</keyword>
<sequence length="253" mass="29747">MQYQSNCIMKKFLDRHSVNVSVLPPCVHYDLWKHPRWKEDYDKPLDEDPCPDCDVRFTADAEGVYRAKIAPASILIPSRWRKRPYMDTIILIGLPQHITVAYIKETSTQIFVEYVDPAGPSGDRQGCEEVQMWIHSYLGPRMGKTIKFYQAAKGINFQCDKNDVMCQTWIWYWVYFRLIRSINTQVLSRHIYRLGQDKNSLERVHRFNCWLADLYKLGFYTNESPSQTKVALLHTPKRPQPAARAEKKPSRMQ</sequence>
<dbReference type="AlphaFoldDB" id="F6YSY4"/>
<reference evidence="2" key="2">
    <citation type="submission" date="2025-08" db="UniProtKB">
        <authorList>
            <consortium name="Ensembl"/>
        </authorList>
    </citation>
    <scope>IDENTIFICATION</scope>
</reference>
<dbReference type="OMA" id="QHITVAY"/>
<name>F6YSY4_CIOIN</name>
<feature type="compositionally biased region" description="Basic and acidic residues" evidence="1">
    <location>
        <begin position="244"/>
        <end position="253"/>
    </location>
</feature>
<organism evidence="2 3">
    <name type="scientific">Ciona intestinalis</name>
    <name type="common">Transparent sea squirt</name>
    <name type="synonym">Ascidia intestinalis</name>
    <dbReference type="NCBI Taxonomy" id="7719"/>
    <lineage>
        <taxon>Eukaryota</taxon>
        <taxon>Metazoa</taxon>
        <taxon>Chordata</taxon>
        <taxon>Tunicata</taxon>
        <taxon>Ascidiacea</taxon>
        <taxon>Phlebobranchia</taxon>
        <taxon>Cionidae</taxon>
        <taxon>Ciona</taxon>
    </lineage>
</organism>
<accession>F6YSY4</accession>
<feature type="region of interest" description="Disordered" evidence="1">
    <location>
        <begin position="232"/>
        <end position="253"/>
    </location>
</feature>
<dbReference type="HOGENOM" id="CLU_1100569_0_0_1"/>
<protein>
    <submittedName>
        <fullName evidence="2">Uncharacterized protein</fullName>
    </submittedName>
</protein>
<dbReference type="Ensembl" id="ENSCINT00000007334.3">
    <property type="protein sequence ID" value="ENSCINP00000007334.3"/>
    <property type="gene ID" value="ENSCING00000003561.3"/>
</dbReference>
<evidence type="ECO:0000256" key="1">
    <source>
        <dbReference type="SAM" id="MobiDB-lite"/>
    </source>
</evidence>
<evidence type="ECO:0000313" key="2">
    <source>
        <dbReference type="Ensembl" id="ENSCINP00000007334.3"/>
    </source>
</evidence>
<reference evidence="3" key="1">
    <citation type="journal article" date="2002" name="Science">
        <title>The draft genome of Ciona intestinalis: insights into chordate and vertebrate origins.</title>
        <authorList>
            <person name="Dehal P."/>
            <person name="Satou Y."/>
            <person name="Campbell R.K."/>
            <person name="Chapman J."/>
            <person name="Degnan B."/>
            <person name="De Tomaso A."/>
            <person name="Davidson B."/>
            <person name="Di Gregorio A."/>
            <person name="Gelpke M."/>
            <person name="Goodstein D.M."/>
            <person name="Harafuji N."/>
            <person name="Hastings K.E."/>
            <person name="Ho I."/>
            <person name="Hotta K."/>
            <person name="Huang W."/>
            <person name="Kawashima T."/>
            <person name="Lemaire P."/>
            <person name="Martinez D."/>
            <person name="Meinertzhagen I.A."/>
            <person name="Necula S."/>
            <person name="Nonaka M."/>
            <person name="Putnam N."/>
            <person name="Rash S."/>
            <person name="Saiga H."/>
            <person name="Satake M."/>
            <person name="Terry A."/>
            <person name="Yamada L."/>
            <person name="Wang H.G."/>
            <person name="Awazu S."/>
            <person name="Azumi K."/>
            <person name="Boore J."/>
            <person name="Branno M."/>
            <person name="Chin-Bow S."/>
            <person name="DeSantis R."/>
            <person name="Doyle S."/>
            <person name="Francino P."/>
            <person name="Keys D.N."/>
            <person name="Haga S."/>
            <person name="Hayashi H."/>
            <person name="Hino K."/>
            <person name="Imai K.S."/>
            <person name="Inaba K."/>
            <person name="Kano S."/>
            <person name="Kobayashi K."/>
            <person name="Kobayashi M."/>
            <person name="Lee B.I."/>
            <person name="Makabe K.W."/>
            <person name="Manohar C."/>
            <person name="Matassi G."/>
            <person name="Medina M."/>
            <person name="Mochizuki Y."/>
            <person name="Mount S."/>
            <person name="Morishita T."/>
            <person name="Miura S."/>
            <person name="Nakayama A."/>
            <person name="Nishizaka S."/>
            <person name="Nomoto H."/>
            <person name="Ohta F."/>
            <person name="Oishi K."/>
            <person name="Rigoutsos I."/>
            <person name="Sano M."/>
            <person name="Sasaki A."/>
            <person name="Sasakura Y."/>
            <person name="Shoguchi E."/>
            <person name="Shin-i T."/>
            <person name="Spagnuolo A."/>
            <person name="Stainier D."/>
            <person name="Suzuki M.M."/>
            <person name="Tassy O."/>
            <person name="Takatori N."/>
            <person name="Tokuoka M."/>
            <person name="Yagi K."/>
            <person name="Yoshizaki F."/>
            <person name="Wada S."/>
            <person name="Zhang C."/>
            <person name="Hyatt P.D."/>
            <person name="Larimer F."/>
            <person name="Detter C."/>
            <person name="Doggett N."/>
            <person name="Glavina T."/>
            <person name="Hawkins T."/>
            <person name="Richardson P."/>
            <person name="Lucas S."/>
            <person name="Kohara Y."/>
            <person name="Levine M."/>
            <person name="Satoh N."/>
            <person name="Rokhsar D.S."/>
        </authorList>
    </citation>
    <scope>NUCLEOTIDE SEQUENCE [LARGE SCALE GENOMIC DNA]</scope>
</reference>
<evidence type="ECO:0000313" key="3">
    <source>
        <dbReference type="Proteomes" id="UP000008144"/>
    </source>
</evidence>